<evidence type="ECO:0000256" key="4">
    <source>
        <dbReference type="ARBA" id="ARBA00023136"/>
    </source>
</evidence>
<dbReference type="GO" id="GO:0009427">
    <property type="term" value="C:bacterial-type flagellum basal body, distal rod, L ring"/>
    <property type="evidence" value="ECO:0007669"/>
    <property type="project" value="InterPro"/>
</dbReference>
<dbReference type="PRINTS" id="PR01008">
    <property type="entry name" value="FLGLRINGFLGH"/>
</dbReference>
<evidence type="ECO:0000256" key="6">
    <source>
        <dbReference type="ARBA" id="ARBA00023237"/>
    </source>
</evidence>
<organism evidence="7">
    <name type="scientific">marine metagenome</name>
    <dbReference type="NCBI Taxonomy" id="408172"/>
    <lineage>
        <taxon>unclassified sequences</taxon>
        <taxon>metagenomes</taxon>
        <taxon>ecological metagenomes</taxon>
    </lineage>
</organism>
<evidence type="ECO:0000256" key="2">
    <source>
        <dbReference type="ARBA" id="ARBA00004442"/>
    </source>
</evidence>
<evidence type="ECO:0008006" key="8">
    <source>
        <dbReference type="Google" id="ProtNLM"/>
    </source>
</evidence>
<evidence type="ECO:0000256" key="3">
    <source>
        <dbReference type="ARBA" id="ARBA00022729"/>
    </source>
</evidence>
<dbReference type="GO" id="GO:0009279">
    <property type="term" value="C:cell outer membrane"/>
    <property type="evidence" value="ECO:0007669"/>
    <property type="project" value="UniProtKB-SubCell"/>
</dbReference>
<evidence type="ECO:0000256" key="1">
    <source>
        <dbReference type="ARBA" id="ARBA00004365"/>
    </source>
</evidence>
<dbReference type="EMBL" id="UINC01041745">
    <property type="protein sequence ID" value="SVB43442.1"/>
    <property type="molecule type" value="Genomic_DNA"/>
</dbReference>
<dbReference type="GO" id="GO:0071973">
    <property type="term" value="P:bacterial-type flagellum-dependent cell motility"/>
    <property type="evidence" value="ECO:0007669"/>
    <property type="project" value="InterPro"/>
</dbReference>
<sequence length="195" mass="20216">VSNVITNRLGTLSLLAMLLSGGSAWGQAISLFADPKASRVGDALTVIIAESANATNQTSISTDKTNALQVGSQIPGAGNILDFIPLHALQSDASNAFEGSASTTRSARLNARMTVLVVGRKVNGDLIIEGVRTLKINGETEAIHLGGSVNPALISAENTIASSSIGDLNIEYTGKGSITQGTRPGVIIRFVNWIF</sequence>
<dbReference type="PANTHER" id="PTHR34933">
    <property type="entry name" value="FLAGELLAR L-RING PROTEIN"/>
    <property type="match status" value="1"/>
</dbReference>
<keyword evidence="5" id="KW-0975">Bacterial flagellum</keyword>
<keyword evidence="6" id="KW-0998">Cell outer membrane</keyword>
<dbReference type="PANTHER" id="PTHR34933:SF1">
    <property type="entry name" value="FLAGELLAR L-RING PROTEIN"/>
    <property type="match status" value="1"/>
</dbReference>
<comment type="subcellular location">
    <subcellularLocation>
        <location evidence="1">Bacterial flagellum</location>
    </subcellularLocation>
    <subcellularLocation>
        <location evidence="2">Cell outer membrane</location>
    </subcellularLocation>
</comment>
<proteinExistence type="predicted"/>
<evidence type="ECO:0000256" key="5">
    <source>
        <dbReference type="ARBA" id="ARBA00023143"/>
    </source>
</evidence>
<gene>
    <name evidence="7" type="ORF">METZ01_LOCUS196296</name>
</gene>
<name>A0A382DZC6_9ZZZZ</name>
<dbReference type="AlphaFoldDB" id="A0A382DZC6"/>
<keyword evidence="3" id="KW-0732">Signal</keyword>
<accession>A0A382DZC6</accession>
<reference evidence="7" key="1">
    <citation type="submission" date="2018-05" db="EMBL/GenBank/DDBJ databases">
        <authorList>
            <person name="Lanie J.A."/>
            <person name="Ng W.-L."/>
            <person name="Kazmierczak K.M."/>
            <person name="Andrzejewski T.M."/>
            <person name="Davidsen T.M."/>
            <person name="Wayne K.J."/>
            <person name="Tettelin H."/>
            <person name="Glass J.I."/>
            <person name="Rusch D."/>
            <person name="Podicherti R."/>
            <person name="Tsui H.-C.T."/>
            <person name="Winkler M.E."/>
        </authorList>
    </citation>
    <scope>NUCLEOTIDE SEQUENCE</scope>
</reference>
<feature type="non-terminal residue" evidence="7">
    <location>
        <position position="1"/>
    </location>
</feature>
<keyword evidence="4" id="KW-0472">Membrane</keyword>
<dbReference type="Pfam" id="PF02107">
    <property type="entry name" value="FlgH"/>
    <property type="match status" value="1"/>
</dbReference>
<protein>
    <recommendedName>
        <fullName evidence="8">Flagellar L-ring protein</fullName>
    </recommendedName>
</protein>
<dbReference type="GO" id="GO:0003774">
    <property type="term" value="F:cytoskeletal motor activity"/>
    <property type="evidence" value="ECO:0007669"/>
    <property type="project" value="InterPro"/>
</dbReference>
<evidence type="ECO:0000313" key="7">
    <source>
        <dbReference type="EMBL" id="SVB43442.1"/>
    </source>
</evidence>
<dbReference type="InterPro" id="IPR000527">
    <property type="entry name" value="Flag_Lring"/>
</dbReference>